<accession>A0A9P7CX99</accession>
<dbReference type="OrthoDB" id="3071225at2759"/>
<evidence type="ECO:0000313" key="1">
    <source>
        <dbReference type="EMBL" id="KAG1766021.1"/>
    </source>
</evidence>
<reference evidence="1" key="1">
    <citation type="journal article" date="2020" name="New Phytol.">
        <title>Comparative genomics reveals dynamic genome evolution in host specialist ectomycorrhizal fungi.</title>
        <authorList>
            <person name="Lofgren L.A."/>
            <person name="Nguyen N.H."/>
            <person name="Vilgalys R."/>
            <person name="Ruytinx J."/>
            <person name="Liao H.L."/>
            <person name="Branco S."/>
            <person name="Kuo A."/>
            <person name="LaButti K."/>
            <person name="Lipzen A."/>
            <person name="Andreopoulos W."/>
            <person name="Pangilinan J."/>
            <person name="Riley R."/>
            <person name="Hundley H."/>
            <person name="Na H."/>
            <person name="Barry K."/>
            <person name="Grigoriev I.V."/>
            <person name="Stajich J.E."/>
            <person name="Kennedy P.G."/>
        </authorList>
    </citation>
    <scope>NUCLEOTIDE SEQUENCE</scope>
    <source>
        <strain evidence="1">DOB743</strain>
    </source>
</reference>
<proteinExistence type="predicted"/>
<dbReference type="Proteomes" id="UP000714275">
    <property type="component" value="Unassembled WGS sequence"/>
</dbReference>
<keyword evidence="2" id="KW-1185">Reference proteome</keyword>
<dbReference type="AlphaFoldDB" id="A0A9P7CX99"/>
<sequence>MATVVGERMSQMNQLYGRAASSFGGDKSPYTAFSWQSSAGTPDQSLDNPPCNSNTTLIDDEAQAHGLEYDQLSQALVQGAVPAVYSRRIQAAQPMSSELNPNATTFVPGRFVEYGYFPLPIYAPDTWLHILDIGLLASNPALPPILMKLGPWTFDTLSDLAQLFCWEILAKANIVDFGLEAALFARDVRDALTIHYSEWHSSCFVSHMQKYAVEHFKSFWCSLDNPDAISPRNRLETKRWNVALGLSCFIADMFSFGLIQAPIMHECLGILLHEMVSVQHVRAVQSMVKRAGPTLWKTADSHERRQEFTTRFVDRTALLPDNASLTGREESICKVIKADNIISLISEWQARRSECPPPAVKSIWGLSGLNM</sequence>
<name>A0A9P7CX99_9AGAM</name>
<protein>
    <submittedName>
        <fullName evidence="1">Uncharacterized protein</fullName>
    </submittedName>
</protein>
<dbReference type="EMBL" id="JABBWD010000100">
    <property type="protein sequence ID" value="KAG1766021.1"/>
    <property type="molecule type" value="Genomic_DNA"/>
</dbReference>
<evidence type="ECO:0000313" key="2">
    <source>
        <dbReference type="Proteomes" id="UP000714275"/>
    </source>
</evidence>
<dbReference type="SUPFAM" id="SSF48371">
    <property type="entry name" value="ARM repeat"/>
    <property type="match status" value="1"/>
</dbReference>
<organism evidence="1 2">
    <name type="scientific">Suillus placidus</name>
    <dbReference type="NCBI Taxonomy" id="48579"/>
    <lineage>
        <taxon>Eukaryota</taxon>
        <taxon>Fungi</taxon>
        <taxon>Dikarya</taxon>
        <taxon>Basidiomycota</taxon>
        <taxon>Agaricomycotina</taxon>
        <taxon>Agaricomycetes</taxon>
        <taxon>Agaricomycetidae</taxon>
        <taxon>Boletales</taxon>
        <taxon>Suillineae</taxon>
        <taxon>Suillaceae</taxon>
        <taxon>Suillus</taxon>
    </lineage>
</organism>
<comment type="caution">
    <text evidence="1">The sequence shown here is derived from an EMBL/GenBank/DDBJ whole genome shotgun (WGS) entry which is preliminary data.</text>
</comment>
<dbReference type="Gene3D" id="1.25.40.180">
    <property type="match status" value="1"/>
</dbReference>
<dbReference type="InterPro" id="IPR016024">
    <property type="entry name" value="ARM-type_fold"/>
</dbReference>
<gene>
    <name evidence="1" type="ORF">EV702DRAFT_1150944</name>
</gene>